<dbReference type="EMBL" id="BBZA01000088">
    <property type="protein sequence ID" value="GAP62852.1"/>
    <property type="molecule type" value="Genomic_DNA"/>
</dbReference>
<feature type="domain" description="Csm4 C-terminal" evidence="5">
    <location>
        <begin position="285"/>
        <end position="381"/>
    </location>
</feature>
<dbReference type="RefSeq" id="WP_054492743.1">
    <property type="nucleotide sequence ID" value="NZ_BBZA01000088.1"/>
</dbReference>
<reference evidence="7 9" key="2">
    <citation type="submission" date="2015-07" db="EMBL/GenBank/DDBJ databases">
        <title>Whole genome sequence of Ardenticatena maritima DSM 23922.</title>
        <authorList>
            <person name="Hemp J."/>
            <person name="Ward L.M."/>
            <person name="Pace L.A."/>
            <person name="Fischer W.W."/>
        </authorList>
    </citation>
    <scope>NUCLEOTIDE SEQUENCE [LARGE SCALE GENOMIC DNA]</scope>
    <source>
        <strain evidence="7 9">110S</strain>
    </source>
</reference>
<keyword evidence="3" id="KW-0694">RNA-binding</keyword>
<dbReference type="NCBIfam" id="TIGR01903">
    <property type="entry name" value="cas5_csm4"/>
    <property type="match status" value="1"/>
</dbReference>
<dbReference type="STRING" id="872965.SE16_02850"/>
<evidence type="ECO:0000256" key="1">
    <source>
        <dbReference type="ARBA" id="ARBA00005772"/>
    </source>
</evidence>
<comment type="caution">
    <text evidence="6">The sequence shown here is derived from an EMBL/GenBank/DDBJ whole genome shotgun (WGS) entry which is preliminary data.</text>
</comment>
<dbReference type="InterPro" id="IPR040932">
    <property type="entry name" value="Csm4_C"/>
</dbReference>
<proteinExistence type="inferred from homology"/>
<evidence type="ECO:0000256" key="3">
    <source>
        <dbReference type="ARBA" id="ARBA00022884"/>
    </source>
</evidence>
<evidence type="ECO:0000256" key="2">
    <source>
        <dbReference type="ARBA" id="ARBA00016109"/>
    </source>
</evidence>
<dbReference type="GO" id="GO:0051607">
    <property type="term" value="P:defense response to virus"/>
    <property type="evidence" value="ECO:0007669"/>
    <property type="project" value="UniProtKB-KW"/>
</dbReference>
<evidence type="ECO:0000313" key="6">
    <source>
        <dbReference type="EMBL" id="GAP62852.1"/>
    </source>
</evidence>
<dbReference type="OrthoDB" id="9812560at2"/>
<reference evidence="6 8" key="1">
    <citation type="journal article" date="2015" name="Genome Announc.">
        <title>Draft Genome Sequence of a Heterotrophic Facultative Anaerobic Thermophilic Bacterium, Ardenticatena maritima Strain 110ST.</title>
        <authorList>
            <person name="Kawaichi S."/>
            <person name="Yoshida T."/>
            <person name="Sako Y."/>
            <person name="Nakamura R."/>
        </authorList>
    </citation>
    <scope>NUCLEOTIDE SEQUENCE [LARGE SCALE GENOMIC DNA]</scope>
    <source>
        <strain evidence="6 8">110S</strain>
    </source>
</reference>
<accession>A0A0M8K8E0</accession>
<protein>
    <recommendedName>
        <fullName evidence="2">CRISPR system Cms protein Csm4</fullName>
    </recommendedName>
</protein>
<reference evidence="8" key="3">
    <citation type="submission" date="2015-08" db="EMBL/GenBank/DDBJ databases">
        <title>Draft Genome Sequence of a Heterotrophic Facultative Anaerobic Bacterium Ardenticatena maritima Strain 110S.</title>
        <authorList>
            <person name="Kawaichi S."/>
            <person name="Yoshida T."/>
            <person name="Sako Y."/>
            <person name="Nakamura R."/>
        </authorList>
    </citation>
    <scope>NUCLEOTIDE SEQUENCE [LARGE SCALE GENOMIC DNA]</scope>
    <source>
        <strain evidence="8">110S</strain>
    </source>
</reference>
<evidence type="ECO:0000256" key="4">
    <source>
        <dbReference type="ARBA" id="ARBA00023118"/>
    </source>
</evidence>
<dbReference type="GO" id="GO:0003723">
    <property type="term" value="F:RNA binding"/>
    <property type="evidence" value="ECO:0007669"/>
    <property type="project" value="UniProtKB-KW"/>
</dbReference>
<dbReference type="EMBL" id="LGKN01000003">
    <property type="protein sequence ID" value="KPL89407.1"/>
    <property type="molecule type" value="Genomic_DNA"/>
</dbReference>
<keyword evidence="8" id="KW-1185">Reference proteome</keyword>
<evidence type="ECO:0000259" key="5">
    <source>
        <dbReference type="Pfam" id="PF17953"/>
    </source>
</evidence>
<dbReference type="Pfam" id="PF17953">
    <property type="entry name" value="Csm4_C"/>
    <property type="match status" value="1"/>
</dbReference>
<name>A0A0M8K8E0_9CHLR</name>
<dbReference type="Proteomes" id="UP000050502">
    <property type="component" value="Unassembled WGS sequence"/>
</dbReference>
<keyword evidence="4" id="KW-0051">Antiviral defense</keyword>
<evidence type="ECO:0000313" key="7">
    <source>
        <dbReference type="EMBL" id="KPL89407.1"/>
    </source>
</evidence>
<dbReference type="InterPro" id="IPR005510">
    <property type="entry name" value="Csm4"/>
</dbReference>
<evidence type="ECO:0000313" key="8">
    <source>
        <dbReference type="Proteomes" id="UP000037784"/>
    </source>
</evidence>
<gene>
    <name evidence="6" type="ORF">ARMA_1275</name>
    <name evidence="7" type="ORF">SE16_02850</name>
</gene>
<dbReference type="InParanoid" id="A0A0M8K8E0"/>
<evidence type="ECO:0000313" key="9">
    <source>
        <dbReference type="Proteomes" id="UP000050502"/>
    </source>
</evidence>
<sequence length="390" mass="43174">MPTIHPFHLAFSGGLHLGARGINLEESSAAVPADTLFSALVATWRLMGYDPPALVARAQQSPPFLLTSAFPRVGNVRFYPMPVDPAVLFTQSGWQTIRQRGKAIKRLRYLSEGLVRRWLIEQQPLDDALFDEQGNAAQGVSLQHDTLWLSKEEVEQLPPAFRFLDKAQRRKRPLEALRYLPVWTHHRIPRVTIDRIRSASNIYHVGAVRFAEGCGLWFGIVWQNADMPVSEAEDGQTFRELVRSALDLLQTNGLGGERSSGYGQFTLSEAPPVNLPDAKEGMCAWLLSRYLPQTSELEANVLADRQTAYAITTVRGWVHTFDAPDQRRKSLVMIREGSLVRATGAVMGAVANVQPTYGANEGTPGIPHPVYRYGVAVALGVPPHKEGSHG</sequence>
<dbReference type="AlphaFoldDB" id="A0A0M8K8E0"/>
<comment type="similarity">
    <text evidence="1">Belongs to the CRISPR-associated Csm4 family.</text>
</comment>
<organism evidence="6 8">
    <name type="scientific">Ardenticatena maritima</name>
    <dbReference type="NCBI Taxonomy" id="872965"/>
    <lineage>
        <taxon>Bacteria</taxon>
        <taxon>Bacillati</taxon>
        <taxon>Chloroflexota</taxon>
        <taxon>Ardenticatenia</taxon>
        <taxon>Ardenticatenales</taxon>
        <taxon>Ardenticatenaceae</taxon>
        <taxon>Ardenticatena</taxon>
    </lineage>
</organism>
<dbReference type="Proteomes" id="UP000037784">
    <property type="component" value="Unassembled WGS sequence"/>
</dbReference>